<feature type="compositionally biased region" description="Basic and acidic residues" evidence="1">
    <location>
        <begin position="112"/>
        <end position="122"/>
    </location>
</feature>
<evidence type="ECO:0000313" key="2">
    <source>
        <dbReference type="EMBL" id="KOG44676.1"/>
    </source>
</evidence>
<name>A0A0L8M2R5_STRVG</name>
<dbReference type="EMBL" id="LGUV01000381">
    <property type="protein sequence ID" value="KOG44676.1"/>
    <property type="molecule type" value="Genomic_DNA"/>
</dbReference>
<evidence type="ECO:0000313" key="3">
    <source>
        <dbReference type="Proteomes" id="UP000037084"/>
    </source>
</evidence>
<sequence length="131" mass="13822">MEHTVRAVCPVASAMEYATPVPGQPALEYELVTTHPAGIGELEQTIALPASFCGAACDGAAAADIMPSSINTTVTTCGMRFRKVLKAGLIFISALTLDDCVDAAEMVSETHHAYQCSEEHPPLRRLPPGPI</sequence>
<gene>
    <name evidence="2" type="ORF">ADK75_35130</name>
</gene>
<organism evidence="2 3">
    <name type="scientific">Streptomyces virginiae</name>
    <name type="common">Streptomyces cinnamonensis</name>
    <dbReference type="NCBI Taxonomy" id="1961"/>
    <lineage>
        <taxon>Bacteria</taxon>
        <taxon>Bacillati</taxon>
        <taxon>Actinomycetota</taxon>
        <taxon>Actinomycetes</taxon>
        <taxon>Kitasatosporales</taxon>
        <taxon>Streptomycetaceae</taxon>
        <taxon>Streptomyces</taxon>
    </lineage>
</organism>
<comment type="caution">
    <text evidence="2">The sequence shown here is derived from an EMBL/GenBank/DDBJ whole genome shotgun (WGS) entry which is preliminary data.</text>
</comment>
<proteinExistence type="predicted"/>
<reference evidence="3" key="1">
    <citation type="submission" date="2015-07" db="EMBL/GenBank/DDBJ databases">
        <authorList>
            <consortium name="Consortium for Microbial Forensics and Genomics (microFORGE)"/>
            <person name="Knight B.M."/>
            <person name="Roberts D.P."/>
            <person name="Lin D."/>
            <person name="Hari K."/>
            <person name="Fletcher J."/>
            <person name="Melcher U."/>
            <person name="Blagden T."/>
            <person name="Winegar R.A."/>
        </authorList>
    </citation>
    <scope>NUCLEOTIDE SEQUENCE [LARGE SCALE GENOMIC DNA]</scope>
    <source>
        <strain evidence="3">NRRL B-1447</strain>
    </source>
</reference>
<evidence type="ECO:0000256" key="1">
    <source>
        <dbReference type="SAM" id="MobiDB-lite"/>
    </source>
</evidence>
<dbReference type="AlphaFoldDB" id="A0A0L8M2R5"/>
<protein>
    <submittedName>
        <fullName evidence="2">Uncharacterized protein</fullName>
    </submittedName>
</protein>
<feature type="region of interest" description="Disordered" evidence="1">
    <location>
        <begin position="112"/>
        <end position="131"/>
    </location>
</feature>
<dbReference type="Proteomes" id="UP000037084">
    <property type="component" value="Unassembled WGS sequence"/>
</dbReference>
<accession>A0A0L8M2R5</accession>